<dbReference type="EMBL" id="LSRQ01000025">
    <property type="protein sequence ID" value="OAY85921.1"/>
    <property type="molecule type" value="Genomic_DNA"/>
</dbReference>
<feature type="compositionally biased region" description="Low complexity" evidence="3">
    <location>
        <begin position="476"/>
        <end position="489"/>
    </location>
</feature>
<dbReference type="Gene3D" id="1.25.40.10">
    <property type="entry name" value="Tetratricopeptide repeat domain"/>
    <property type="match status" value="1"/>
</dbReference>
<feature type="domain" description="Tetratricopeptide SHNi-TPR" evidence="4">
    <location>
        <begin position="222"/>
        <end position="253"/>
    </location>
</feature>
<feature type="compositionally biased region" description="Polar residues" evidence="3">
    <location>
        <begin position="130"/>
        <end position="143"/>
    </location>
</feature>
<dbReference type="AlphaFoldDB" id="A0A199W9L6"/>
<keyword evidence="2" id="KW-0802">TPR repeat</keyword>
<organism evidence="5 6">
    <name type="scientific">Ananas comosus</name>
    <name type="common">Pineapple</name>
    <name type="synonym">Ananas ananas</name>
    <dbReference type="NCBI Taxonomy" id="4615"/>
    <lineage>
        <taxon>Eukaryota</taxon>
        <taxon>Viridiplantae</taxon>
        <taxon>Streptophyta</taxon>
        <taxon>Embryophyta</taxon>
        <taxon>Tracheophyta</taxon>
        <taxon>Spermatophyta</taxon>
        <taxon>Magnoliopsida</taxon>
        <taxon>Liliopsida</taxon>
        <taxon>Poales</taxon>
        <taxon>Bromeliaceae</taxon>
        <taxon>Bromelioideae</taxon>
        <taxon>Ananas</taxon>
    </lineage>
</organism>
<feature type="region of interest" description="Disordered" evidence="3">
    <location>
        <begin position="1"/>
        <end position="60"/>
    </location>
</feature>
<dbReference type="Pfam" id="PF10516">
    <property type="entry name" value="SHNi-TPR"/>
    <property type="match status" value="1"/>
</dbReference>
<feature type="region of interest" description="Disordered" evidence="3">
    <location>
        <begin position="319"/>
        <end position="346"/>
    </location>
</feature>
<feature type="compositionally biased region" description="Polar residues" evidence="3">
    <location>
        <begin position="323"/>
        <end position="332"/>
    </location>
</feature>
<accession>A0A199W9L6</accession>
<evidence type="ECO:0000256" key="1">
    <source>
        <dbReference type="ARBA" id="ARBA00022737"/>
    </source>
</evidence>
<evidence type="ECO:0000313" key="6">
    <source>
        <dbReference type="Proteomes" id="UP000092600"/>
    </source>
</evidence>
<dbReference type="SUPFAM" id="SSF48452">
    <property type="entry name" value="TPR-like"/>
    <property type="match status" value="1"/>
</dbReference>
<keyword evidence="1" id="KW-0677">Repeat</keyword>
<dbReference type="InterPro" id="IPR051730">
    <property type="entry name" value="NASP-like"/>
</dbReference>
<evidence type="ECO:0000313" key="5">
    <source>
        <dbReference type="EMBL" id="OAY85921.1"/>
    </source>
</evidence>
<gene>
    <name evidence="5" type="ORF">ACMD2_11603</name>
</gene>
<dbReference type="GO" id="GO:0042393">
    <property type="term" value="F:histone binding"/>
    <property type="evidence" value="ECO:0007669"/>
    <property type="project" value="TreeGrafter"/>
</dbReference>
<protein>
    <submittedName>
        <fullName evidence="5">NASP-related protein sim3</fullName>
    </submittedName>
</protein>
<dbReference type="STRING" id="4615.A0A199W9L6"/>
<feature type="region of interest" description="Disordered" evidence="3">
    <location>
        <begin position="386"/>
        <end position="407"/>
    </location>
</feature>
<feature type="region of interest" description="Disordered" evidence="3">
    <location>
        <begin position="127"/>
        <end position="190"/>
    </location>
</feature>
<dbReference type="GO" id="GO:0034080">
    <property type="term" value="P:CENP-A containing chromatin assembly"/>
    <property type="evidence" value="ECO:0007669"/>
    <property type="project" value="TreeGrafter"/>
</dbReference>
<proteinExistence type="predicted"/>
<comment type="caution">
    <text evidence="5">The sequence shown here is derived from an EMBL/GenBank/DDBJ whole genome shotgun (WGS) entry which is preliminary data.</text>
</comment>
<evidence type="ECO:0000256" key="2">
    <source>
        <dbReference type="ARBA" id="ARBA00022803"/>
    </source>
</evidence>
<dbReference type="Proteomes" id="UP000092600">
    <property type="component" value="Unassembled WGS sequence"/>
</dbReference>
<feature type="compositionally biased region" description="Low complexity" evidence="3">
    <location>
        <begin position="144"/>
        <end position="154"/>
    </location>
</feature>
<dbReference type="InterPro" id="IPR011990">
    <property type="entry name" value="TPR-like_helical_dom_sf"/>
</dbReference>
<feature type="compositionally biased region" description="Acidic residues" evidence="3">
    <location>
        <begin position="1"/>
        <end position="11"/>
    </location>
</feature>
<evidence type="ECO:0000259" key="4">
    <source>
        <dbReference type="Pfam" id="PF10516"/>
    </source>
</evidence>
<feature type="compositionally biased region" description="Acidic residues" evidence="3">
    <location>
        <begin position="171"/>
        <end position="190"/>
    </location>
</feature>
<feature type="compositionally biased region" description="Polar residues" evidence="3">
    <location>
        <begin position="396"/>
        <end position="407"/>
    </location>
</feature>
<dbReference type="PANTHER" id="PTHR15081">
    <property type="entry name" value="NUCLEAR AUTOANTIGENIC SPERM PROTEIN NASP -RELATED"/>
    <property type="match status" value="1"/>
</dbReference>
<sequence>MSPATEEDETLASDPISSSEPDKALAPEEAAGAQNPRGNGDSSSAGPSGGEEEGSEQTLARADELFEKGSRAIEDGEFLDAVDYLSRALEIRVAHYGDLAPDCASAYYKYGCALLCKAQEESDPLVVPKNITNPENAKSSTNMDASGSSNASAGDAKEDVENMEGEGGGSGDDESEGDDGEAAEADEDESDLDLSWKLLDIARAIVEKSPEDTMEKVNIWAALGEVSMEREDIEASLNDYKKALSILECLVEPDHRRIVELYPYHLGACDLFGLACEAPSILKICLVLELDLKIGEAIPYCRKAISLCKSRLQRLKEDATKADATSSSNTSGDLPPVEKGSGRKSSLEDEIELLSGFLSELEKKLEDLEQTTTNPRSVVSEVMQMLASKPSGEKNPPSTSSAGVRSASLTSSQVGVVSNGFDSPTVSTAATDGSAVTHLGVVGRGIKRAVVKPISAEPPSKKPAMATDSVAEKSADAGASEAVGSASASQDADAEPLLK</sequence>
<dbReference type="PANTHER" id="PTHR15081:SF1">
    <property type="entry name" value="NUCLEAR AUTOANTIGENIC SPERM PROTEIN"/>
    <property type="match status" value="1"/>
</dbReference>
<reference evidence="5 6" key="1">
    <citation type="journal article" date="2016" name="DNA Res.">
        <title>The draft genome of MD-2 pineapple using hybrid error correction of long reads.</title>
        <authorList>
            <person name="Redwan R.M."/>
            <person name="Saidin A."/>
            <person name="Kumar S.V."/>
        </authorList>
    </citation>
    <scope>NUCLEOTIDE SEQUENCE [LARGE SCALE GENOMIC DNA]</scope>
    <source>
        <strain evidence="6">cv. MD2</strain>
        <tissue evidence="5">Leaf</tissue>
    </source>
</reference>
<name>A0A199W9L6_ANACO</name>
<dbReference type="GO" id="GO:0006335">
    <property type="term" value="P:DNA replication-dependent chromatin assembly"/>
    <property type="evidence" value="ECO:0007669"/>
    <property type="project" value="TreeGrafter"/>
</dbReference>
<feature type="region of interest" description="Disordered" evidence="3">
    <location>
        <begin position="450"/>
        <end position="499"/>
    </location>
</feature>
<dbReference type="InterPro" id="IPR019544">
    <property type="entry name" value="Tetratricopeptide_SHNi-TPR_dom"/>
</dbReference>
<dbReference type="GO" id="GO:0005654">
    <property type="term" value="C:nucleoplasm"/>
    <property type="evidence" value="ECO:0007669"/>
    <property type="project" value="TreeGrafter"/>
</dbReference>
<evidence type="ECO:0000256" key="3">
    <source>
        <dbReference type="SAM" id="MobiDB-lite"/>
    </source>
</evidence>